<sequence length="439" mass="48584">MTEEHDINQTTTDSEQFHQPTEDQKKDSWKNRIAEVWNDTSNRVMKLLPVDRAAQTLVQWFSIDEAKVAEILTKVRAELPTTEALLIGKPQAGKSSIVRALTGVSPEIVGQGFRPHTQHTERYAYPSDDLPLLIFTDTVGLGDVKQETPVIIDELLGELQQESNRARILILTVKINDFATDTLRQIAQQLRQEYPNIPCLLAVTCLHEVYPNPTDDHPKYPPEYEETNRAFVAIEENFGKLSDCSVLIDFTLEEDDYNPVFYGLEAFRDSLAELLPEAEARTIYQLLDEQASKQLGNIYRDVGRRYILSFTIMAATAAAVPLPFATMPVLTALQVSMVGLLGNLYGQTISPSQAGGVVSVIGGGFVAQAVGRELIKFVPGFGSAIAASWSAAYTWALGESACVYFGDLMGGKKPDPEKIQGVMQEAFESAKDRFKGMKS</sequence>
<evidence type="ECO:0000313" key="3">
    <source>
        <dbReference type="EMBL" id="RQH28474.1"/>
    </source>
</evidence>
<dbReference type="GO" id="GO:0005525">
    <property type="term" value="F:GTP binding"/>
    <property type="evidence" value="ECO:0007669"/>
    <property type="project" value="InterPro"/>
</dbReference>
<evidence type="ECO:0000313" key="4">
    <source>
        <dbReference type="Proteomes" id="UP000269154"/>
    </source>
</evidence>
<proteinExistence type="predicted"/>
<comment type="caution">
    <text evidence="3">The sequence shown here is derived from an EMBL/GenBank/DDBJ whole genome shotgun (WGS) entry which is preliminary data.</text>
</comment>
<dbReference type="AlphaFoldDB" id="A0A3N6PKX8"/>
<accession>A0A3N6PKX8</accession>
<dbReference type="GO" id="GO:0030488">
    <property type="term" value="P:tRNA methylation"/>
    <property type="evidence" value="ECO:0007669"/>
    <property type="project" value="TreeGrafter"/>
</dbReference>
<dbReference type="RefSeq" id="WP_124155394.1">
    <property type="nucleotide sequence ID" value="NZ_CAWOLW010000123.1"/>
</dbReference>
<feature type="domain" description="G" evidence="2">
    <location>
        <begin position="85"/>
        <end position="203"/>
    </location>
</feature>
<name>A0A3N6PKX8_9CYAN</name>
<protein>
    <submittedName>
        <fullName evidence="3">DUF697 domain-containing protein</fullName>
    </submittedName>
</protein>
<feature type="compositionally biased region" description="Polar residues" evidence="1">
    <location>
        <begin position="8"/>
        <end position="19"/>
    </location>
</feature>
<evidence type="ECO:0000256" key="1">
    <source>
        <dbReference type="SAM" id="MobiDB-lite"/>
    </source>
</evidence>
<dbReference type="Gene3D" id="3.40.50.300">
    <property type="entry name" value="P-loop containing nucleotide triphosphate hydrolases"/>
    <property type="match status" value="1"/>
</dbReference>
<dbReference type="SUPFAM" id="SSF52540">
    <property type="entry name" value="P-loop containing nucleoside triphosphate hydrolases"/>
    <property type="match status" value="1"/>
</dbReference>
<dbReference type="Proteomes" id="UP000269154">
    <property type="component" value="Unassembled WGS sequence"/>
</dbReference>
<dbReference type="InterPro" id="IPR027417">
    <property type="entry name" value="P-loop_NTPase"/>
</dbReference>
<reference evidence="3 4" key="1">
    <citation type="journal article" date="2018" name="ACS Chem. Biol.">
        <title>Ketoreductase domain dysfunction expands chemodiversity: malyngamide biosynthesis in the cyanobacterium Okeania hirsuta.</title>
        <authorList>
            <person name="Moss N.A."/>
            <person name="Leao T."/>
            <person name="Rankin M."/>
            <person name="McCullough T.M."/>
            <person name="Qu P."/>
            <person name="Korobeynikov A."/>
            <person name="Smith J.L."/>
            <person name="Gerwick L."/>
            <person name="Gerwick W.H."/>
        </authorList>
    </citation>
    <scope>NUCLEOTIDE SEQUENCE [LARGE SCALE GENOMIC DNA]</scope>
    <source>
        <strain evidence="3 4">PAB10Feb10-1</strain>
    </source>
</reference>
<feature type="region of interest" description="Disordered" evidence="1">
    <location>
        <begin position="1"/>
        <end position="28"/>
    </location>
</feature>
<dbReference type="GO" id="GO:0005737">
    <property type="term" value="C:cytoplasm"/>
    <property type="evidence" value="ECO:0007669"/>
    <property type="project" value="TreeGrafter"/>
</dbReference>
<dbReference type="InterPro" id="IPR006073">
    <property type="entry name" value="GTP-bd"/>
</dbReference>
<keyword evidence="4" id="KW-1185">Reference proteome</keyword>
<dbReference type="PANTHER" id="PTHR42714:SF6">
    <property type="entry name" value="TRANSLATION INITIATION FACTOR IF-2"/>
    <property type="match status" value="1"/>
</dbReference>
<dbReference type="PANTHER" id="PTHR42714">
    <property type="entry name" value="TRNA MODIFICATION GTPASE GTPBP3"/>
    <property type="match status" value="1"/>
</dbReference>
<dbReference type="Pfam" id="PF01926">
    <property type="entry name" value="MMR_HSR1"/>
    <property type="match status" value="1"/>
</dbReference>
<dbReference type="EMBL" id="RCBY01000209">
    <property type="protein sequence ID" value="RQH28474.1"/>
    <property type="molecule type" value="Genomic_DNA"/>
</dbReference>
<dbReference type="GO" id="GO:0002098">
    <property type="term" value="P:tRNA wobble uridine modification"/>
    <property type="evidence" value="ECO:0007669"/>
    <property type="project" value="TreeGrafter"/>
</dbReference>
<dbReference type="OrthoDB" id="417988at2"/>
<organism evidence="3 4">
    <name type="scientific">Okeania hirsuta</name>
    <dbReference type="NCBI Taxonomy" id="1458930"/>
    <lineage>
        <taxon>Bacteria</taxon>
        <taxon>Bacillati</taxon>
        <taxon>Cyanobacteriota</taxon>
        <taxon>Cyanophyceae</taxon>
        <taxon>Oscillatoriophycideae</taxon>
        <taxon>Oscillatoriales</taxon>
        <taxon>Microcoleaceae</taxon>
        <taxon>Okeania</taxon>
    </lineage>
</organism>
<gene>
    <name evidence="3" type="ORF">D5R40_25575</name>
</gene>
<evidence type="ECO:0000259" key="2">
    <source>
        <dbReference type="Pfam" id="PF01926"/>
    </source>
</evidence>